<reference evidence="1" key="2">
    <citation type="submission" date="2015-03" db="EMBL/GenBank/DDBJ databases">
        <authorList>
            <person name="Chow C.-E.T."/>
            <person name="Winget D.M."/>
            <person name="White R.A.III."/>
            <person name="Hallam S.J."/>
            <person name="Suttle C.A."/>
        </authorList>
    </citation>
    <scope>NUCLEOTIDE SEQUENCE</scope>
    <source>
        <strain evidence="1">H4084972</strain>
    </source>
</reference>
<sequence length="89" mass="10190">MTILWAGCSDPTTLISAVSSGVDLAVNLWDRNEYVTKDCLWYQEVNFSPEMKAWIIKHNPPQFVIDDLGQVAENNDLYKEICEKMELPP</sequence>
<proteinExistence type="predicted"/>
<accession>A0A0F7L8L6</accession>
<evidence type="ECO:0000313" key="1">
    <source>
        <dbReference type="EMBL" id="AKH47336.1"/>
    </source>
</evidence>
<reference evidence="1" key="1">
    <citation type="journal article" date="2015" name="Front. Microbiol.">
        <title>Combining genomic sequencing methods to explore viral diversity and reveal potential virus-host interactions.</title>
        <authorList>
            <person name="Chow C.E."/>
            <person name="Winget D.M."/>
            <person name="White R.A.III."/>
            <person name="Hallam S.J."/>
            <person name="Suttle C.A."/>
        </authorList>
    </citation>
    <scope>NUCLEOTIDE SEQUENCE</scope>
    <source>
        <strain evidence="1">H4084972</strain>
    </source>
</reference>
<organism evidence="1">
    <name type="scientific">uncultured marine virus</name>
    <dbReference type="NCBI Taxonomy" id="186617"/>
    <lineage>
        <taxon>Viruses</taxon>
        <taxon>environmental samples</taxon>
    </lineage>
</organism>
<dbReference type="EMBL" id="KR029592">
    <property type="protein sequence ID" value="AKH47336.1"/>
    <property type="molecule type" value="Genomic_DNA"/>
</dbReference>
<name>A0A0F7L8L6_9VIRU</name>
<protein>
    <submittedName>
        <fullName evidence="1">Uncharacterized protein</fullName>
    </submittedName>
</protein>